<evidence type="ECO:0000256" key="2">
    <source>
        <dbReference type="SAM" id="SignalP"/>
    </source>
</evidence>
<organism evidence="3 4">
    <name type="scientific">Candidatus Pullichristensenella excrementigallinarum</name>
    <dbReference type="NCBI Taxonomy" id="2840907"/>
    <lineage>
        <taxon>Bacteria</taxon>
        <taxon>Bacillati</taxon>
        <taxon>Bacillota</taxon>
        <taxon>Clostridia</taxon>
        <taxon>Candidatus Pullichristensenella</taxon>
    </lineage>
</organism>
<dbReference type="EMBL" id="DVMU01000210">
    <property type="protein sequence ID" value="HIU34879.1"/>
    <property type="molecule type" value="Genomic_DNA"/>
</dbReference>
<reference evidence="3" key="2">
    <citation type="journal article" date="2021" name="PeerJ">
        <title>Extensive microbial diversity within the chicken gut microbiome revealed by metagenomics and culture.</title>
        <authorList>
            <person name="Gilroy R."/>
            <person name="Ravi A."/>
            <person name="Getino M."/>
            <person name="Pursley I."/>
            <person name="Horton D.L."/>
            <person name="Alikhan N.F."/>
            <person name="Baker D."/>
            <person name="Gharbi K."/>
            <person name="Hall N."/>
            <person name="Watson M."/>
            <person name="Adriaenssens E.M."/>
            <person name="Foster-Nyarko E."/>
            <person name="Jarju S."/>
            <person name="Secka A."/>
            <person name="Antonio M."/>
            <person name="Oren A."/>
            <person name="Chaudhuri R.R."/>
            <person name="La Ragione R."/>
            <person name="Hildebrand F."/>
            <person name="Pallen M.J."/>
        </authorList>
    </citation>
    <scope>NUCLEOTIDE SEQUENCE</scope>
    <source>
        <strain evidence="3">ChiHcec3-11533</strain>
    </source>
</reference>
<evidence type="ECO:0000256" key="1">
    <source>
        <dbReference type="SAM" id="MobiDB-lite"/>
    </source>
</evidence>
<comment type="caution">
    <text evidence="3">The sequence shown here is derived from an EMBL/GenBank/DDBJ whole genome shotgun (WGS) entry which is preliminary data.</text>
</comment>
<reference evidence="3" key="1">
    <citation type="submission" date="2020-10" db="EMBL/GenBank/DDBJ databases">
        <authorList>
            <person name="Gilroy R."/>
        </authorList>
    </citation>
    <scope>NUCLEOTIDE SEQUENCE</scope>
    <source>
        <strain evidence="3">ChiHcec3-11533</strain>
    </source>
</reference>
<proteinExistence type="predicted"/>
<dbReference type="AlphaFoldDB" id="A0A9D1IF63"/>
<dbReference type="PROSITE" id="PS51257">
    <property type="entry name" value="PROKAR_LIPOPROTEIN"/>
    <property type="match status" value="1"/>
</dbReference>
<keyword evidence="2" id="KW-0732">Signal</keyword>
<protein>
    <recommendedName>
        <fullName evidence="5">DUF4296 domain-containing protein</fullName>
    </recommendedName>
</protein>
<sequence>MRRILLPAFLTLLLLSGCAAPQTPDASFFPETASPTPPPLQTALPQSKGASARAEGILQALRLCEEFSSALVESYADLGFAPADLTPFYDQLDAAASEEDYLSLERSLSTEILRMRQGVFLRIDNISKLGDTPPESLQALLEEYEQKFAAAGW</sequence>
<name>A0A9D1IF63_9FIRM</name>
<feature type="region of interest" description="Disordered" evidence="1">
    <location>
        <begin position="26"/>
        <end position="47"/>
    </location>
</feature>
<evidence type="ECO:0008006" key="5">
    <source>
        <dbReference type="Google" id="ProtNLM"/>
    </source>
</evidence>
<feature type="chain" id="PRO_5038868122" description="DUF4296 domain-containing protein" evidence="2">
    <location>
        <begin position="20"/>
        <end position="153"/>
    </location>
</feature>
<gene>
    <name evidence="3" type="ORF">IAB02_09975</name>
</gene>
<dbReference type="Proteomes" id="UP000824072">
    <property type="component" value="Unassembled WGS sequence"/>
</dbReference>
<evidence type="ECO:0000313" key="3">
    <source>
        <dbReference type="EMBL" id="HIU34879.1"/>
    </source>
</evidence>
<feature type="signal peptide" evidence="2">
    <location>
        <begin position="1"/>
        <end position="19"/>
    </location>
</feature>
<accession>A0A9D1IF63</accession>
<evidence type="ECO:0000313" key="4">
    <source>
        <dbReference type="Proteomes" id="UP000824072"/>
    </source>
</evidence>